<evidence type="ECO:0000256" key="7">
    <source>
        <dbReference type="ARBA" id="ARBA00045681"/>
    </source>
</evidence>
<sequence length="485" mass="55924">MWSRNLLVSCNLRKHLLRSTSKIAVEVNPDVQRQLENAELKPQHHPGRCKTGNIILPPYVVKGITRAIGDYPIKTLHREAEAMNKCLSSRHRPPEEAEINQKVSAIQHEIEADNQTPDISMHDLSEKESEKLRKQQAQRIQKVLKERVVAWRPMSYGHFEALLYALGRGSMEYTILTKIFMEIIKRDPQFKPRSYFDFGSGVGTGMWAASNFWKNTIFEYFNVDSSRDMNELSDLILREGNENQQSLLKNVFYRQFLPATETKYNLIISSFSLFELPNSQARKEVILNLWRKCDGYLVIIEQGTRAGFELVSEARQYILKQKKPEVKGHVFSPCPHDLPCPRRTNKTDRTPCNFEVSYDTLPIGALVTKRNSTYSYVVLKAGERDLNDESNDWPRIVRETLVRKKHSICRLCTSEGNLQEIIFTTSKHGKFAYKCAKSSKWGDRLPIKVGEKFETNAVNDNKDKNTSQGNEDENRIQDNNQPPVN</sequence>
<evidence type="ECO:0000256" key="1">
    <source>
        <dbReference type="ARBA" id="ARBA00004173"/>
    </source>
</evidence>
<evidence type="ECO:0008006" key="11">
    <source>
        <dbReference type="Google" id="ProtNLM"/>
    </source>
</evidence>
<feature type="compositionally biased region" description="Basic and acidic residues" evidence="8">
    <location>
        <begin position="453"/>
        <end position="465"/>
    </location>
</feature>
<feature type="region of interest" description="Disordered" evidence="8">
    <location>
        <begin position="453"/>
        <end position="485"/>
    </location>
</feature>
<protein>
    <recommendedName>
        <fullName evidence="11">Methyltransferase-like protein 17, mitochondrial</fullName>
    </recommendedName>
</protein>
<evidence type="ECO:0000256" key="2">
    <source>
        <dbReference type="ARBA" id="ARBA00022723"/>
    </source>
</evidence>
<dbReference type="OrthoDB" id="421327at2759"/>
<dbReference type="GO" id="GO:0005763">
    <property type="term" value="C:mitochondrial small ribosomal subunit"/>
    <property type="evidence" value="ECO:0007669"/>
    <property type="project" value="TreeGrafter"/>
</dbReference>
<dbReference type="GO" id="GO:0046872">
    <property type="term" value="F:metal ion binding"/>
    <property type="evidence" value="ECO:0007669"/>
    <property type="project" value="UniProtKB-KW"/>
</dbReference>
<dbReference type="Proteomes" id="UP000594454">
    <property type="component" value="Chromosome 3"/>
</dbReference>
<keyword evidence="4" id="KW-0408">Iron</keyword>
<keyword evidence="5" id="KW-0411">Iron-sulfur</keyword>
<evidence type="ECO:0000256" key="4">
    <source>
        <dbReference type="ARBA" id="ARBA00023004"/>
    </source>
</evidence>
<proteinExistence type="predicted"/>
<keyword evidence="2" id="KW-0479">Metal-binding</keyword>
<dbReference type="InParanoid" id="A0A7R8YVW8"/>
<organism evidence="9 10">
    <name type="scientific">Hermetia illucens</name>
    <name type="common">Black soldier fly</name>
    <dbReference type="NCBI Taxonomy" id="343691"/>
    <lineage>
        <taxon>Eukaryota</taxon>
        <taxon>Metazoa</taxon>
        <taxon>Ecdysozoa</taxon>
        <taxon>Arthropoda</taxon>
        <taxon>Hexapoda</taxon>
        <taxon>Insecta</taxon>
        <taxon>Pterygota</taxon>
        <taxon>Neoptera</taxon>
        <taxon>Endopterygota</taxon>
        <taxon>Diptera</taxon>
        <taxon>Brachycera</taxon>
        <taxon>Stratiomyomorpha</taxon>
        <taxon>Stratiomyidae</taxon>
        <taxon>Hermetiinae</taxon>
        <taxon>Hermetia</taxon>
    </lineage>
</organism>
<gene>
    <name evidence="9" type="ORF">HERILL_LOCUS9011</name>
</gene>
<dbReference type="AlphaFoldDB" id="A0A7R8YVW8"/>
<dbReference type="InterPro" id="IPR052571">
    <property type="entry name" value="Mt_RNA_Methyltransferase"/>
</dbReference>
<keyword evidence="10" id="KW-1185">Reference proteome</keyword>
<dbReference type="PANTHER" id="PTHR13184:SF5">
    <property type="entry name" value="METHYLTRANSFERASE-LIKE PROTEIN 17, MITOCHONDRIAL"/>
    <property type="match status" value="1"/>
</dbReference>
<reference evidence="9 10" key="1">
    <citation type="submission" date="2020-11" db="EMBL/GenBank/DDBJ databases">
        <authorList>
            <person name="Wallbank WR R."/>
            <person name="Pardo Diaz C."/>
            <person name="Kozak K."/>
            <person name="Martin S."/>
            <person name="Jiggins C."/>
            <person name="Moest M."/>
            <person name="Warren A I."/>
            <person name="Generalovic N T."/>
            <person name="Byers J.R.P. K."/>
            <person name="Montejo-Kovacevich G."/>
            <person name="Yen C E."/>
        </authorList>
    </citation>
    <scope>NUCLEOTIDE SEQUENCE [LARGE SCALE GENOMIC DNA]</scope>
</reference>
<dbReference type="InterPro" id="IPR029063">
    <property type="entry name" value="SAM-dependent_MTases_sf"/>
</dbReference>
<evidence type="ECO:0000256" key="6">
    <source>
        <dbReference type="ARBA" id="ARBA00023128"/>
    </source>
</evidence>
<evidence type="ECO:0000256" key="3">
    <source>
        <dbReference type="ARBA" id="ARBA00022946"/>
    </source>
</evidence>
<evidence type="ECO:0000313" key="9">
    <source>
        <dbReference type="EMBL" id="CAD7086221.1"/>
    </source>
</evidence>
<dbReference type="SUPFAM" id="SSF53335">
    <property type="entry name" value="S-adenosyl-L-methionine-dependent methyltransferases"/>
    <property type="match status" value="1"/>
</dbReference>
<evidence type="ECO:0000256" key="8">
    <source>
        <dbReference type="SAM" id="MobiDB-lite"/>
    </source>
</evidence>
<comment type="subcellular location">
    <subcellularLocation>
        <location evidence="1">Mitochondrion</location>
    </subcellularLocation>
</comment>
<comment type="function">
    <text evidence="7">Mitochondrial ribosome (mitoribosome) assembly factor. Binds at the interface of the head and body domains of the mitochondrial small ribosomal subunit (mt-SSU), occluding the mRNA channel and preventing compaction of the head domain towards the body. Probable inactive methyltransferase: retains the characteristic folding and ability to bind S-adenosyl-L-methionine, but it probably lost its methyltransferase activity.</text>
</comment>
<evidence type="ECO:0000256" key="5">
    <source>
        <dbReference type="ARBA" id="ARBA00023014"/>
    </source>
</evidence>
<keyword evidence="3" id="KW-0809">Transit peptide</keyword>
<dbReference type="GO" id="GO:0051536">
    <property type="term" value="F:iron-sulfur cluster binding"/>
    <property type="evidence" value="ECO:0007669"/>
    <property type="project" value="UniProtKB-KW"/>
</dbReference>
<dbReference type="GO" id="GO:0008168">
    <property type="term" value="F:methyltransferase activity"/>
    <property type="evidence" value="ECO:0007669"/>
    <property type="project" value="InterPro"/>
</dbReference>
<name>A0A7R8YVW8_HERIL</name>
<dbReference type="OMA" id="PRKHPGI"/>
<dbReference type="FunCoup" id="A0A7R8YVW8">
    <property type="interactions" value="1435"/>
</dbReference>
<dbReference type="InterPro" id="IPR015324">
    <property type="entry name" value="Ribosomal_Rsm22-like"/>
</dbReference>
<dbReference type="GO" id="GO:0003735">
    <property type="term" value="F:structural constituent of ribosome"/>
    <property type="evidence" value="ECO:0007669"/>
    <property type="project" value="TreeGrafter"/>
</dbReference>
<keyword evidence="6" id="KW-0496">Mitochondrion</keyword>
<accession>A0A7R8YVW8</accession>
<dbReference type="Pfam" id="PF09243">
    <property type="entry name" value="Rsm22"/>
    <property type="match status" value="1"/>
</dbReference>
<dbReference type="PANTHER" id="PTHR13184">
    <property type="entry name" value="37S RIBOSOMAL PROTEIN S22"/>
    <property type="match status" value="1"/>
</dbReference>
<evidence type="ECO:0000313" key="10">
    <source>
        <dbReference type="Proteomes" id="UP000594454"/>
    </source>
</evidence>
<dbReference type="GO" id="GO:0006412">
    <property type="term" value="P:translation"/>
    <property type="evidence" value="ECO:0007669"/>
    <property type="project" value="InterPro"/>
</dbReference>
<dbReference type="EMBL" id="LR899011">
    <property type="protein sequence ID" value="CAD7086221.1"/>
    <property type="molecule type" value="Genomic_DNA"/>
</dbReference>